<dbReference type="Pfam" id="PF22912">
    <property type="entry name" value="zf-DPOE"/>
    <property type="match status" value="1"/>
</dbReference>
<dbReference type="Pfam" id="PF23250">
    <property type="entry name" value="zf_DPOE_2"/>
    <property type="match status" value="1"/>
</dbReference>
<dbReference type="InterPro" id="IPR013697">
    <property type="entry name" value="DNA_pol_e_suA_C"/>
</dbReference>
<dbReference type="PANTHER" id="PTHR10670">
    <property type="entry name" value="DNA POLYMERASE EPSILON CATALYTIC SUBUNIT A"/>
    <property type="match status" value="1"/>
</dbReference>
<dbReference type="GO" id="GO:0008622">
    <property type="term" value="C:epsilon DNA polymerase complex"/>
    <property type="evidence" value="ECO:0007669"/>
    <property type="project" value="InterPro"/>
</dbReference>
<dbReference type="OrthoDB" id="10060449at2759"/>
<dbReference type="GO" id="GO:0008270">
    <property type="term" value="F:zinc ion binding"/>
    <property type="evidence" value="ECO:0007669"/>
    <property type="project" value="UniProtKB-KW"/>
</dbReference>
<proteinExistence type="inferred from homology"/>
<evidence type="ECO:0000256" key="2">
    <source>
        <dbReference type="ARBA" id="ARBA00022695"/>
    </source>
</evidence>
<gene>
    <name evidence="8" type="ORF">PAPOLLO_LOCUS11603</name>
</gene>
<dbReference type="SMART" id="SM01159">
    <property type="entry name" value="DUF1744"/>
    <property type="match status" value="1"/>
</dbReference>
<dbReference type="PANTHER" id="PTHR10670:SF0">
    <property type="entry name" value="DNA POLYMERASE EPSILON CATALYTIC SUBUNIT A"/>
    <property type="match status" value="1"/>
</dbReference>
<keyword evidence="6" id="KW-0863">Zinc-finger</keyword>
<evidence type="ECO:0000256" key="3">
    <source>
        <dbReference type="ARBA" id="ARBA00022705"/>
    </source>
</evidence>
<accession>A0A8S3WZ84</accession>
<dbReference type="InterPro" id="IPR029703">
    <property type="entry name" value="POL2"/>
</dbReference>
<keyword evidence="5 6" id="KW-0238">DNA-binding</keyword>
<keyword evidence="2 6" id="KW-0548">Nucleotidyltransferase</keyword>
<keyword evidence="6" id="KW-0539">Nucleus</keyword>
<dbReference type="GO" id="GO:0051539">
    <property type="term" value="F:4 iron, 4 sulfur cluster binding"/>
    <property type="evidence" value="ECO:0007669"/>
    <property type="project" value="UniProtKB-KW"/>
</dbReference>
<dbReference type="GO" id="GO:0003887">
    <property type="term" value="F:DNA-directed DNA polymerase activity"/>
    <property type="evidence" value="ECO:0007669"/>
    <property type="project" value="UniProtKB-KW"/>
</dbReference>
<dbReference type="GO" id="GO:0006297">
    <property type="term" value="P:nucleotide-excision repair, DNA gap filling"/>
    <property type="evidence" value="ECO:0007669"/>
    <property type="project" value="TreeGrafter"/>
</dbReference>
<keyword evidence="4 6" id="KW-0239">DNA-directed DNA polymerase</keyword>
<evidence type="ECO:0000313" key="8">
    <source>
        <dbReference type="EMBL" id="CAG4988289.1"/>
    </source>
</evidence>
<dbReference type="AlphaFoldDB" id="A0A8S3WZ84"/>
<dbReference type="GO" id="GO:0006287">
    <property type="term" value="P:base-excision repair, gap-filling"/>
    <property type="evidence" value="ECO:0007669"/>
    <property type="project" value="TreeGrafter"/>
</dbReference>
<dbReference type="InterPro" id="IPR054475">
    <property type="entry name" value="Znf-DPOE"/>
</dbReference>
<protein>
    <recommendedName>
        <fullName evidence="6">DNA polymerase epsilon catalytic subunit</fullName>
        <ecNumber evidence="6">2.7.7.7</ecNumber>
    </recommendedName>
</protein>
<comment type="function">
    <text evidence="6">DNA polymerase II participates in chromosomal DNA replication.</text>
</comment>
<name>A0A8S3WZ84_PARAO</name>
<dbReference type="GO" id="GO:0006272">
    <property type="term" value="P:leading strand elongation"/>
    <property type="evidence" value="ECO:0007669"/>
    <property type="project" value="TreeGrafter"/>
</dbReference>
<dbReference type="Pfam" id="PF08490">
    <property type="entry name" value="DUF1744"/>
    <property type="match status" value="1"/>
</dbReference>
<comment type="catalytic activity">
    <reaction evidence="6">
        <text>DNA(n) + a 2'-deoxyribonucleoside 5'-triphosphate = DNA(n+1) + diphosphate</text>
        <dbReference type="Rhea" id="RHEA:22508"/>
        <dbReference type="Rhea" id="RHEA-COMP:17339"/>
        <dbReference type="Rhea" id="RHEA-COMP:17340"/>
        <dbReference type="ChEBI" id="CHEBI:33019"/>
        <dbReference type="ChEBI" id="CHEBI:61560"/>
        <dbReference type="ChEBI" id="CHEBI:173112"/>
        <dbReference type="EC" id="2.7.7.7"/>
    </reaction>
</comment>
<comment type="caution">
    <text evidence="8">The sequence shown here is derived from an EMBL/GenBank/DDBJ whole genome shotgun (WGS) entry which is preliminary data.</text>
</comment>
<evidence type="ECO:0000313" key="9">
    <source>
        <dbReference type="Proteomes" id="UP000691718"/>
    </source>
</evidence>
<dbReference type="GO" id="GO:0000278">
    <property type="term" value="P:mitotic cell cycle"/>
    <property type="evidence" value="ECO:0007669"/>
    <property type="project" value="TreeGrafter"/>
</dbReference>
<evidence type="ECO:0000256" key="5">
    <source>
        <dbReference type="ARBA" id="ARBA00023125"/>
    </source>
</evidence>
<dbReference type="GO" id="GO:0045004">
    <property type="term" value="P:DNA replication proofreading"/>
    <property type="evidence" value="ECO:0007669"/>
    <property type="project" value="TreeGrafter"/>
</dbReference>
<feature type="non-terminal residue" evidence="8">
    <location>
        <position position="1"/>
    </location>
</feature>
<organism evidence="8 9">
    <name type="scientific">Parnassius apollo</name>
    <name type="common">Apollo butterfly</name>
    <name type="synonym">Papilio apollo</name>
    <dbReference type="NCBI Taxonomy" id="110799"/>
    <lineage>
        <taxon>Eukaryota</taxon>
        <taxon>Metazoa</taxon>
        <taxon>Ecdysozoa</taxon>
        <taxon>Arthropoda</taxon>
        <taxon>Hexapoda</taxon>
        <taxon>Insecta</taxon>
        <taxon>Pterygota</taxon>
        <taxon>Neoptera</taxon>
        <taxon>Endopterygota</taxon>
        <taxon>Lepidoptera</taxon>
        <taxon>Glossata</taxon>
        <taxon>Ditrysia</taxon>
        <taxon>Papilionoidea</taxon>
        <taxon>Papilionidae</taxon>
        <taxon>Parnassiinae</taxon>
        <taxon>Parnassini</taxon>
        <taxon>Parnassius</taxon>
        <taxon>Parnassius</taxon>
    </lineage>
</organism>
<keyword evidence="9" id="KW-1185">Reference proteome</keyword>
<keyword evidence="6" id="KW-0408">Iron</keyword>
<keyword evidence="6" id="KW-0004">4Fe-4S</keyword>
<dbReference type="Proteomes" id="UP000691718">
    <property type="component" value="Unassembled WGS sequence"/>
</dbReference>
<evidence type="ECO:0000259" key="7">
    <source>
        <dbReference type="SMART" id="SM01159"/>
    </source>
</evidence>
<evidence type="ECO:0000256" key="4">
    <source>
        <dbReference type="ARBA" id="ARBA00022932"/>
    </source>
</evidence>
<dbReference type="GO" id="GO:0003677">
    <property type="term" value="F:DNA binding"/>
    <property type="evidence" value="ECO:0007669"/>
    <property type="project" value="UniProtKB-KW"/>
</dbReference>
<keyword evidence="3 6" id="KW-0235">DNA replication</keyword>
<sequence>EERIAWIVFQKKKWKWQMEQRGLRSRSKRGKMDNTAPLISKSTGPVNSLGGFIRRAQRTLLNTPWQIIQVAETSEPGLFRVWALVGAELHQVRLSVARVFYVNQRVSRAADSGPYWRRCARVLPRAHPALHLYQYTVPEQLYRDHHEELMGELSAPEIEGIYETQMSLEFRVLVQLGCICIVDPQEVRRLIQIGSNNMDTFTLNQLQFKSVAHQPYLPKQDGVSPIKHIFLYQHSALNSSRSMWSLILGPIKKAYLFVLDTVKTNQVPNMNTLFTAERTAKIKLGTAEAELPGAELTWEVQVESEARAVWRGVARALQRYRDERCGPTLVALQSALSPPALLALVPGLSEFPLVPLHVRDVETLYSTLEWQRIGARAIVRHYLNLESVLHLTIEQCRYFHVPLGNMPSDPTLFGADLFFARHLIKHNFVLWCSNSERPDLGGREIDDNRLVSEVEEMSGCTHNASGAYGVCVELENDALSVCALLQAHHILQLEGTSVATSFGAQQYSIQDAMAAGANPSVNYDETAQCSAAFKILRTMIASWLRDVTLYKNVFADYQISHFYRWLKTPTALLYDPALRRTLYNLMKKLFLMLVAEFKRLGSTIVYADFNKILLHTKKNTVMDGIGYVEFVVQSIRNKELFHGIDIRYKQCWSYLLWLDEANHAGIQGKLPEGLVEVGSSQAPPASEDTQTEDEGAVTMQWNLAKFLPRAVREQFSAAVAGFLSAAYSEPDRLAALVAGEISQKLFQVTEKINTRMPTLRAGDIEPQPGLRADAFDADATPALLFVNAVCKVLSLDTALEDQVTLLRRNLLRLIGVGEFSDAAQWREPCASCVLPELICNVCNVCRDLDLCRDTHTDMRHDIPVCLCPNCGTPYDNQELEWRLIEIMNRRAMSYTLQDLICTRCNQVKRENLTVVCDCAGDFALMVPQKEIHVQLMTFKTIAEYYKMPLLLELIEFNLSNM</sequence>
<dbReference type="EMBL" id="CAJQZP010000850">
    <property type="protein sequence ID" value="CAG4988289.1"/>
    <property type="molecule type" value="Genomic_DNA"/>
</dbReference>
<comment type="cofactor">
    <cofactor evidence="6">
        <name>[4Fe-4S] cluster</name>
        <dbReference type="ChEBI" id="CHEBI:49883"/>
    </cofactor>
</comment>
<reference evidence="8" key="1">
    <citation type="submission" date="2021-04" db="EMBL/GenBank/DDBJ databases">
        <authorList>
            <person name="Tunstrom K."/>
        </authorList>
    </citation>
    <scope>NUCLEOTIDE SEQUENCE</scope>
</reference>
<evidence type="ECO:0000256" key="6">
    <source>
        <dbReference type="RuleBase" id="RU365029"/>
    </source>
</evidence>
<comment type="subcellular location">
    <subcellularLocation>
        <location evidence="6">Nucleus</location>
    </subcellularLocation>
</comment>
<feature type="domain" description="DNA polymerase epsilon catalytic subunit A C-terminal" evidence="7">
    <location>
        <begin position="269"/>
        <end position="666"/>
    </location>
</feature>
<evidence type="ECO:0000256" key="1">
    <source>
        <dbReference type="ARBA" id="ARBA00022679"/>
    </source>
</evidence>
<comment type="similarity">
    <text evidence="6">Belongs to the DNA polymerase type-B family.</text>
</comment>
<keyword evidence="1 6" id="KW-0808">Transferase</keyword>
<keyword evidence="6" id="KW-0479">Metal-binding</keyword>
<dbReference type="EC" id="2.7.7.7" evidence="6"/>
<keyword evidence="6" id="KW-0411">Iron-sulfur</keyword>
<keyword evidence="6" id="KW-0862">Zinc</keyword>
<dbReference type="GO" id="GO:0008310">
    <property type="term" value="F:single-stranded DNA 3'-5' DNA exonuclease activity"/>
    <property type="evidence" value="ECO:0007669"/>
    <property type="project" value="TreeGrafter"/>
</dbReference>